<dbReference type="SUPFAM" id="SSF57016">
    <property type="entry name" value="Plant lectins/antimicrobial peptides"/>
    <property type="match status" value="3"/>
</dbReference>
<dbReference type="Proteomes" id="UP000249829">
    <property type="component" value="Unassembled WGS sequence"/>
</dbReference>
<keyword evidence="3 4" id="KW-1015">Disulfide bond</keyword>
<evidence type="ECO:0000259" key="5">
    <source>
        <dbReference type="PROSITE" id="PS50941"/>
    </source>
</evidence>
<protein>
    <recommendedName>
        <fullName evidence="5">Chitin-binding type-1 domain-containing protein</fullName>
    </recommendedName>
</protein>
<feature type="domain" description="Chitin-binding type-1" evidence="5">
    <location>
        <begin position="114"/>
        <end position="163"/>
    </location>
</feature>
<gene>
    <name evidence="6" type="ORF">BO99DRAFT_327854</name>
</gene>
<dbReference type="GO" id="GO:0008061">
    <property type="term" value="F:chitin binding"/>
    <property type="evidence" value="ECO:0007669"/>
    <property type="project" value="UniProtKB-UniRule"/>
</dbReference>
<dbReference type="EMBL" id="KZ825116">
    <property type="protein sequence ID" value="PYI21538.1"/>
    <property type="molecule type" value="Genomic_DNA"/>
</dbReference>
<accession>A0A2V5HAX3</accession>
<feature type="disulfide bond" evidence="4">
    <location>
        <begin position="77"/>
        <end position="91"/>
    </location>
</feature>
<feature type="disulfide bond" evidence="4">
    <location>
        <begin position="135"/>
        <end position="149"/>
    </location>
</feature>
<dbReference type="OMA" id="ANCLAEY"/>
<name>A0A2V5HAX3_ASPV1</name>
<keyword evidence="1 4" id="KW-0147">Chitin-binding</keyword>
<sequence>VSTNGLCGNGPTCLGSSFGDCCLLSGYCDSTSDYCAAGLCDSTSGSCISGNPISLDGLCASLSSTNATCTGSRFGSCCSTGGYCGNTSDYCGYKTCQSAVGSCIKAPPPPISTNGLCSFMSSDNATCLGSQFGVCCSVNGYCGSSDAYCAAANCLAEYSSCSA</sequence>
<evidence type="ECO:0000313" key="6">
    <source>
        <dbReference type="EMBL" id="PYI21538.1"/>
    </source>
</evidence>
<dbReference type="SMART" id="SM00270">
    <property type="entry name" value="ChtBD1"/>
    <property type="match status" value="2"/>
</dbReference>
<dbReference type="InterPro" id="IPR036861">
    <property type="entry name" value="Endochitinase-like_sf"/>
</dbReference>
<dbReference type="InterPro" id="IPR001002">
    <property type="entry name" value="Chitin-bd_1"/>
</dbReference>
<dbReference type="PROSITE" id="PS50941">
    <property type="entry name" value="CHIT_BIND_I_2"/>
    <property type="match status" value="2"/>
</dbReference>
<evidence type="ECO:0000313" key="7">
    <source>
        <dbReference type="Proteomes" id="UP000249829"/>
    </source>
</evidence>
<evidence type="ECO:0000256" key="4">
    <source>
        <dbReference type="PROSITE-ProRule" id="PRU00261"/>
    </source>
</evidence>
<dbReference type="Gene3D" id="3.30.60.10">
    <property type="entry name" value="Endochitinase-like"/>
    <property type="match status" value="2"/>
</dbReference>
<reference evidence="6 7" key="1">
    <citation type="submission" date="2018-02" db="EMBL/GenBank/DDBJ databases">
        <title>The genomes of Aspergillus section Nigri reveals drivers in fungal speciation.</title>
        <authorList>
            <consortium name="DOE Joint Genome Institute"/>
            <person name="Vesth T.C."/>
            <person name="Nybo J."/>
            <person name="Theobald S."/>
            <person name="Brandl J."/>
            <person name="Frisvad J.C."/>
            <person name="Nielsen K.F."/>
            <person name="Lyhne E.K."/>
            <person name="Kogle M.E."/>
            <person name="Kuo A."/>
            <person name="Riley R."/>
            <person name="Clum A."/>
            <person name="Nolan M."/>
            <person name="Lipzen A."/>
            <person name="Salamov A."/>
            <person name="Henrissat B."/>
            <person name="Wiebenga A."/>
            <person name="De vries R.P."/>
            <person name="Grigoriev I.V."/>
            <person name="Mortensen U.H."/>
            <person name="Andersen M.R."/>
            <person name="Baker S.E."/>
        </authorList>
    </citation>
    <scope>NUCLEOTIDE SEQUENCE [LARGE SCALE GENOMIC DNA]</scope>
    <source>
        <strain evidence="6 7">CBS 115571</strain>
    </source>
</reference>
<keyword evidence="7" id="KW-1185">Reference proteome</keyword>
<keyword evidence="2" id="KW-0843">Virulence</keyword>
<evidence type="ECO:0000256" key="1">
    <source>
        <dbReference type="ARBA" id="ARBA00022669"/>
    </source>
</evidence>
<dbReference type="STRING" id="1450538.A0A2V5HAX3"/>
<dbReference type="PANTHER" id="PTHR47849:SF8">
    <property type="entry name" value="LECTIN"/>
    <property type="match status" value="1"/>
</dbReference>
<evidence type="ECO:0000256" key="2">
    <source>
        <dbReference type="ARBA" id="ARBA00023026"/>
    </source>
</evidence>
<evidence type="ECO:0000256" key="3">
    <source>
        <dbReference type="ARBA" id="ARBA00023157"/>
    </source>
</evidence>
<proteinExistence type="predicted"/>
<feature type="non-terminal residue" evidence="6">
    <location>
        <position position="1"/>
    </location>
</feature>
<dbReference type="AlphaFoldDB" id="A0A2V5HAX3"/>
<dbReference type="PANTHER" id="PTHR47849">
    <property type="entry name" value="CHITIN-BINDING LECTIN 1"/>
    <property type="match status" value="1"/>
</dbReference>
<comment type="caution">
    <text evidence="4">Lacks conserved residue(s) required for the propagation of feature annotation.</text>
</comment>
<feature type="domain" description="Chitin-binding type-1" evidence="5">
    <location>
        <begin position="56"/>
        <end position="105"/>
    </location>
</feature>
<organism evidence="6 7">
    <name type="scientific">Aspergillus violaceofuscus (strain CBS 115571)</name>
    <dbReference type="NCBI Taxonomy" id="1450538"/>
    <lineage>
        <taxon>Eukaryota</taxon>
        <taxon>Fungi</taxon>
        <taxon>Dikarya</taxon>
        <taxon>Ascomycota</taxon>
        <taxon>Pezizomycotina</taxon>
        <taxon>Eurotiomycetes</taxon>
        <taxon>Eurotiomycetidae</taxon>
        <taxon>Eurotiales</taxon>
        <taxon>Aspergillaceae</taxon>
        <taxon>Aspergillus</taxon>
    </lineage>
</organism>